<keyword evidence="2" id="KW-1185">Reference proteome</keyword>
<protein>
    <submittedName>
        <fullName evidence="1">Uncharacterized protein</fullName>
    </submittedName>
</protein>
<evidence type="ECO:0000313" key="2">
    <source>
        <dbReference type="Proteomes" id="UP000501225"/>
    </source>
</evidence>
<evidence type="ECO:0000313" key="1">
    <source>
        <dbReference type="EMBL" id="QIN93069.1"/>
    </source>
</evidence>
<organism evidence="1 2">
    <name type="scientific">Phage NBSal004</name>
    <dbReference type="NCBI Taxonomy" id="2712978"/>
    <lineage>
        <taxon>Viruses</taxon>
        <taxon>Duplodnaviria</taxon>
        <taxon>Heunggongvirae</taxon>
        <taxon>Uroviricota</taxon>
        <taxon>Caudoviricetes</taxon>
        <taxon>Andersonviridae</taxon>
        <taxon>Ounavirinae</taxon>
        <taxon>Felixounavirus</taxon>
        <taxon>Felixounavirus NBSal004</taxon>
    </lineage>
</organism>
<reference evidence="1 2" key="1">
    <citation type="submission" date="2020-01" db="EMBL/GenBank/DDBJ databases">
        <authorList>
            <person name="Llanos C.D."/>
            <person name="Bardales J."/>
        </authorList>
    </citation>
    <scope>NUCLEOTIDE SEQUENCE [LARGE SCALE GENOMIC DNA]</scope>
</reference>
<sequence>MFKSSLSGKGNDKKREVVFVTNHCDHINSLLKRLNTC</sequence>
<name>A0A6G8QZJ2_9CAUD</name>
<dbReference type="Proteomes" id="UP000501225">
    <property type="component" value="Segment"/>
</dbReference>
<accession>A0A6G8QZJ2</accession>
<proteinExistence type="predicted"/>
<dbReference type="EMBL" id="MN994503">
    <property type="protein sequence ID" value="QIN93069.1"/>
    <property type="molecule type" value="Genomic_DNA"/>
</dbReference>
<dbReference type="EMBL" id="MN994503">
    <property type="protein sequence ID" value="QIN92940.1"/>
    <property type="molecule type" value="Genomic_DNA"/>
</dbReference>